<dbReference type="EMBL" id="LAZR01000271">
    <property type="protein sequence ID" value="KKN77943.1"/>
    <property type="molecule type" value="Genomic_DNA"/>
</dbReference>
<evidence type="ECO:0000313" key="1">
    <source>
        <dbReference type="EMBL" id="KKN77943.1"/>
    </source>
</evidence>
<gene>
    <name evidence="1" type="ORF">LCGC14_0355080</name>
</gene>
<sequence>MDNFNTTLDAMELAGEKLYKAQCAYLQAAQALLKLYQAGEGTDKERESAADHLEDAKLIPWRERAIDGRIINTTPCAGIEGAEVPHMQTERLSEKIS</sequence>
<comment type="caution">
    <text evidence="1">The sequence shown here is derived from an EMBL/GenBank/DDBJ whole genome shotgun (WGS) entry which is preliminary data.</text>
</comment>
<name>A0A0F9WHS6_9ZZZZ</name>
<reference evidence="1" key="1">
    <citation type="journal article" date="2015" name="Nature">
        <title>Complex archaea that bridge the gap between prokaryotes and eukaryotes.</title>
        <authorList>
            <person name="Spang A."/>
            <person name="Saw J.H."/>
            <person name="Jorgensen S.L."/>
            <person name="Zaremba-Niedzwiedzka K."/>
            <person name="Martijn J."/>
            <person name="Lind A.E."/>
            <person name="van Eijk R."/>
            <person name="Schleper C."/>
            <person name="Guy L."/>
            <person name="Ettema T.J."/>
        </authorList>
    </citation>
    <scope>NUCLEOTIDE SEQUENCE</scope>
</reference>
<proteinExistence type="predicted"/>
<protein>
    <submittedName>
        <fullName evidence="1">Uncharacterized protein</fullName>
    </submittedName>
</protein>
<organism evidence="1">
    <name type="scientific">marine sediment metagenome</name>
    <dbReference type="NCBI Taxonomy" id="412755"/>
    <lineage>
        <taxon>unclassified sequences</taxon>
        <taxon>metagenomes</taxon>
        <taxon>ecological metagenomes</taxon>
    </lineage>
</organism>
<dbReference type="AlphaFoldDB" id="A0A0F9WHS6"/>
<accession>A0A0F9WHS6</accession>